<evidence type="ECO:0000256" key="9">
    <source>
        <dbReference type="HAMAP-Rule" id="MF_00148"/>
    </source>
</evidence>
<keyword evidence="7 9" id="KW-0378">Hydrolase</keyword>
<sequence length="280" mass="31098">MIIERGDDIGISALRECSVSSKKSPTLHLFSELENPPETPSNAVAQVPEPAEEPEPSIPLPSVHSSWLPFFRKEFSKPYMAELRQFVADERKQHAVYPPAPEVFQAFQLTGLADLKVLVLGQDPYHGEGQAHGLSFSVKPGVKPPPSLVNIFKELMSDLGIAMPKNGYLKSWAEQGVMMLNAVLTVRANTPTSHKDRGWETFTDAAIEEINRKVDPVIFVLWGAYAQKKGRLIDAKKHHVLKSAHPSPFSADSGFFGSRPFSQINKLLEKEGKTPIEWGY</sequence>
<dbReference type="FunFam" id="3.40.470.10:FF:000001">
    <property type="entry name" value="Uracil-DNA glycosylase"/>
    <property type="match status" value="1"/>
</dbReference>
<feature type="active site" description="Proton acceptor" evidence="9 10">
    <location>
        <position position="123"/>
    </location>
</feature>
<dbReference type="GO" id="GO:0005737">
    <property type="term" value="C:cytoplasm"/>
    <property type="evidence" value="ECO:0007669"/>
    <property type="project" value="UniProtKB-SubCell"/>
</dbReference>
<dbReference type="EC" id="3.2.2.27" evidence="4 9"/>
<name>A0A8E6B6L0_9BACT</name>
<evidence type="ECO:0000256" key="1">
    <source>
        <dbReference type="ARBA" id="ARBA00001400"/>
    </source>
</evidence>
<dbReference type="EMBL" id="CP074694">
    <property type="protein sequence ID" value="QVL32847.1"/>
    <property type="molecule type" value="Genomic_DNA"/>
</dbReference>
<protein>
    <recommendedName>
        <fullName evidence="5 9">Uracil-DNA glycosylase</fullName>
        <shortName evidence="9">UDG</shortName>
        <ecNumber evidence="4 9">3.2.2.27</ecNumber>
    </recommendedName>
</protein>
<dbReference type="KEGG" id="tsph:KIH39_02700"/>
<comment type="function">
    <text evidence="2 9 11">Excises uracil residues from the DNA which can arise as a result of misincorporation of dUMP residues by DNA polymerase or due to deamination of cytosine.</text>
</comment>
<dbReference type="SUPFAM" id="SSF52141">
    <property type="entry name" value="Uracil-DNA glycosylase-like"/>
    <property type="match status" value="1"/>
</dbReference>
<evidence type="ECO:0000256" key="2">
    <source>
        <dbReference type="ARBA" id="ARBA00002631"/>
    </source>
</evidence>
<evidence type="ECO:0000259" key="13">
    <source>
        <dbReference type="SMART" id="SM00986"/>
    </source>
</evidence>
<dbReference type="NCBIfam" id="NF003589">
    <property type="entry name" value="PRK05254.1-2"/>
    <property type="match status" value="1"/>
</dbReference>
<dbReference type="GO" id="GO:0097510">
    <property type="term" value="P:base-excision repair, AP site formation via deaminated base removal"/>
    <property type="evidence" value="ECO:0007669"/>
    <property type="project" value="TreeGrafter"/>
</dbReference>
<dbReference type="NCBIfam" id="NF003588">
    <property type="entry name" value="PRK05254.1-1"/>
    <property type="match status" value="1"/>
</dbReference>
<keyword evidence="15" id="KW-1185">Reference proteome</keyword>
<gene>
    <name evidence="9 14" type="primary">ung</name>
    <name evidence="14" type="ORF">KIH39_02700</name>
</gene>
<dbReference type="PANTHER" id="PTHR11264:SF0">
    <property type="entry name" value="URACIL-DNA GLYCOSYLASE"/>
    <property type="match status" value="1"/>
</dbReference>
<dbReference type="Proteomes" id="UP000676194">
    <property type="component" value="Chromosome"/>
</dbReference>
<dbReference type="InterPro" id="IPR018085">
    <property type="entry name" value="Ura-DNA_Glyclase_AS"/>
</dbReference>
<feature type="domain" description="Uracil-DNA glycosylase-like" evidence="13">
    <location>
        <begin position="108"/>
        <end position="268"/>
    </location>
</feature>
<dbReference type="HAMAP" id="MF_00148">
    <property type="entry name" value="UDG"/>
    <property type="match status" value="1"/>
</dbReference>
<evidence type="ECO:0000256" key="6">
    <source>
        <dbReference type="ARBA" id="ARBA00022763"/>
    </source>
</evidence>
<evidence type="ECO:0000256" key="11">
    <source>
        <dbReference type="RuleBase" id="RU003780"/>
    </source>
</evidence>
<feature type="region of interest" description="Disordered" evidence="12">
    <location>
        <begin position="31"/>
        <end position="58"/>
    </location>
</feature>
<dbReference type="GO" id="GO:0004844">
    <property type="term" value="F:uracil DNA N-glycosylase activity"/>
    <property type="evidence" value="ECO:0007669"/>
    <property type="project" value="UniProtKB-UniRule"/>
</dbReference>
<dbReference type="Pfam" id="PF03167">
    <property type="entry name" value="UDG"/>
    <property type="match status" value="1"/>
</dbReference>
<dbReference type="InterPro" id="IPR005122">
    <property type="entry name" value="Uracil-DNA_glycosylase-like"/>
</dbReference>
<evidence type="ECO:0000313" key="15">
    <source>
        <dbReference type="Proteomes" id="UP000676194"/>
    </source>
</evidence>
<reference evidence="14" key="1">
    <citation type="submission" date="2021-05" db="EMBL/GenBank/DDBJ databases">
        <title>Complete genome sequence of the cellulolytic planctomycete Telmatocola sphagniphila SP2T and characterization of the first cellulase from planctomycetes.</title>
        <authorList>
            <person name="Rakitin A.L."/>
            <person name="Beletsky A.V."/>
            <person name="Naumoff D.G."/>
            <person name="Kulichevskaya I.S."/>
            <person name="Mardanov A.V."/>
            <person name="Ravin N.V."/>
            <person name="Dedysh S.N."/>
        </authorList>
    </citation>
    <scope>NUCLEOTIDE SEQUENCE</scope>
    <source>
        <strain evidence="14">SP2T</strain>
    </source>
</reference>
<evidence type="ECO:0000256" key="12">
    <source>
        <dbReference type="SAM" id="MobiDB-lite"/>
    </source>
</evidence>
<comment type="catalytic activity">
    <reaction evidence="1 9 11">
        <text>Hydrolyzes single-stranded DNA or mismatched double-stranded DNA and polynucleotides, releasing free uracil.</text>
        <dbReference type="EC" id="3.2.2.27"/>
    </reaction>
</comment>
<comment type="subcellular location">
    <subcellularLocation>
        <location evidence="9">Cytoplasm</location>
    </subcellularLocation>
</comment>
<dbReference type="PANTHER" id="PTHR11264">
    <property type="entry name" value="URACIL-DNA GLYCOSYLASE"/>
    <property type="match status" value="1"/>
</dbReference>
<dbReference type="CDD" id="cd10027">
    <property type="entry name" value="UDG-F1-like"/>
    <property type="match status" value="1"/>
</dbReference>
<evidence type="ECO:0000256" key="5">
    <source>
        <dbReference type="ARBA" id="ARBA00018429"/>
    </source>
</evidence>
<keyword evidence="9" id="KW-0963">Cytoplasm</keyword>
<evidence type="ECO:0000256" key="7">
    <source>
        <dbReference type="ARBA" id="ARBA00022801"/>
    </source>
</evidence>
<evidence type="ECO:0000256" key="10">
    <source>
        <dbReference type="PROSITE-ProRule" id="PRU10072"/>
    </source>
</evidence>
<accession>A0A8E6B6L0</accession>
<dbReference type="InterPro" id="IPR036895">
    <property type="entry name" value="Uracil-DNA_glycosylase-like_sf"/>
</dbReference>
<dbReference type="NCBIfam" id="NF003592">
    <property type="entry name" value="PRK05254.1-5"/>
    <property type="match status" value="1"/>
</dbReference>
<dbReference type="InterPro" id="IPR002043">
    <property type="entry name" value="UDG_fam1"/>
</dbReference>
<keyword evidence="14" id="KW-0326">Glycosidase</keyword>
<evidence type="ECO:0000256" key="3">
    <source>
        <dbReference type="ARBA" id="ARBA00008184"/>
    </source>
</evidence>
<keyword evidence="6 9" id="KW-0227">DNA damage</keyword>
<evidence type="ECO:0000256" key="8">
    <source>
        <dbReference type="ARBA" id="ARBA00023204"/>
    </source>
</evidence>
<organism evidence="14 15">
    <name type="scientific">Telmatocola sphagniphila</name>
    <dbReference type="NCBI Taxonomy" id="1123043"/>
    <lineage>
        <taxon>Bacteria</taxon>
        <taxon>Pseudomonadati</taxon>
        <taxon>Planctomycetota</taxon>
        <taxon>Planctomycetia</taxon>
        <taxon>Gemmatales</taxon>
        <taxon>Gemmataceae</taxon>
    </lineage>
</organism>
<dbReference type="Gene3D" id="3.40.470.10">
    <property type="entry name" value="Uracil-DNA glycosylase-like domain"/>
    <property type="match status" value="1"/>
</dbReference>
<evidence type="ECO:0000256" key="4">
    <source>
        <dbReference type="ARBA" id="ARBA00012030"/>
    </source>
</evidence>
<proteinExistence type="inferred from homology"/>
<keyword evidence="8 9" id="KW-0234">DNA repair</keyword>
<comment type="similarity">
    <text evidence="3 9 11">Belongs to the uracil-DNA glycosylase (UDG) superfamily. UNG family.</text>
</comment>
<dbReference type="NCBIfam" id="NF003591">
    <property type="entry name" value="PRK05254.1-4"/>
    <property type="match status" value="1"/>
</dbReference>
<dbReference type="SMART" id="SM00986">
    <property type="entry name" value="UDG"/>
    <property type="match status" value="1"/>
</dbReference>
<dbReference type="AlphaFoldDB" id="A0A8E6B6L0"/>
<dbReference type="PROSITE" id="PS00130">
    <property type="entry name" value="U_DNA_GLYCOSYLASE"/>
    <property type="match status" value="1"/>
</dbReference>
<dbReference type="SMART" id="SM00987">
    <property type="entry name" value="UreE_C"/>
    <property type="match status" value="1"/>
</dbReference>
<evidence type="ECO:0000313" key="14">
    <source>
        <dbReference type="EMBL" id="QVL32847.1"/>
    </source>
</evidence>
<dbReference type="NCBIfam" id="TIGR00628">
    <property type="entry name" value="ung"/>
    <property type="match status" value="1"/>
</dbReference>